<dbReference type="InterPro" id="IPR036779">
    <property type="entry name" value="LysM_dom_sf"/>
</dbReference>
<dbReference type="Gene3D" id="3.10.350.10">
    <property type="entry name" value="LysM domain"/>
    <property type="match status" value="2"/>
</dbReference>
<dbReference type="RefSeq" id="WP_196937981.1">
    <property type="nucleotide sequence ID" value="NZ_MU158689.1"/>
</dbReference>
<comment type="caution">
    <text evidence="3">The sequence shown here is derived from an EMBL/GenBank/DDBJ whole genome shotgun (WGS) entry which is preliminary data.</text>
</comment>
<dbReference type="Proteomes" id="UP000618319">
    <property type="component" value="Unassembled WGS sequence"/>
</dbReference>
<dbReference type="SMART" id="SM00257">
    <property type="entry name" value="LysM"/>
    <property type="match status" value="2"/>
</dbReference>
<keyword evidence="1" id="KW-0732">Signal</keyword>
<dbReference type="PANTHER" id="PTHR33734:SF22">
    <property type="entry name" value="MEMBRANE-BOUND LYTIC MUREIN TRANSGLYCOSYLASE D"/>
    <property type="match status" value="1"/>
</dbReference>
<reference evidence="3 4" key="1">
    <citation type="submission" date="2018-02" db="EMBL/GenBank/DDBJ databases">
        <title>Sphingobacterium KA21.</title>
        <authorList>
            <person name="Vasarhelyi B.M."/>
            <person name="Deshmukh S."/>
            <person name="Balint B."/>
            <person name="Kukolya J."/>
        </authorList>
    </citation>
    <scope>NUCLEOTIDE SEQUENCE [LARGE SCALE GENOMIC DNA]</scope>
    <source>
        <strain evidence="3 4">Ka21</strain>
    </source>
</reference>
<dbReference type="InterPro" id="IPR023346">
    <property type="entry name" value="Lysozyme-like_dom_sf"/>
</dbReference>
<dbReference type="InterPro" id="IPR008258">
    <property type="entry name" value="Transglycosylase_SLT_dom_1"/>
</dbReference>
<evidence type="ECO:0000259" key="2">
    <source>
        <dbReference type="PROSITE" id="PS51782"/>
    </source>
</evidence>
<accession>A0ABR9T4N4</accession>
<dbReference type="PROSITE" id="PS51782">
    <property type="entry name" value="LYSM"/>
    <property type="match status" value="2"/>
</dbReference>
<protein>
    <submittedName>
        <fullName evidence="3">Lytic transglycosylase</fullName>
    </submittedName>
</protein>
<dbReference type="PROSITE" id="PS51257">
    <property type="entry name" value="PROKAR_LIPOPROTEIN"/>
    <property type="match status" value="1"/>
</dbReference>
<dbReference type="InterPro" id="IPR018392">
    <property type="entry name" value="LysM"/>
</dbReference>
<feature type="chain" id="PRO_5045125868" evidence="1">
    <location>
        <begin position="22"/>
        <end position="482"/>
    </location>
</feature>
<dbReference type="SUPFAM" id="SSF53955">
    <property type="entry name" value="Lysozyme-like"/>
    <property type="match status" value="1"/>
</dbReference>
<dbReference type="Pfam" id="PF01476">
    <property type="entry name" value="LysM"/>
    <property type="match status" value="2"/>
</dbReference>
<proteinExistence type="predicted"/>
<dbReference type="Pfam" id="PF01464">
    <property type="entry name" value="SLT"/>
    <property type="match status" value="1"/>
</dbReference>
<keyword evidence="4" id="KW-1185">Reference proteome</keyword>
<evidence type="ECO:0000313" key="4">
    <source>
        <dbReference type="Proteomes" id="UP000618319"/>
    </source>
</evidence>
<dbReference type="PANTHER" id="PTHR33734">
    <property type="entry name" value="LYSM DOMAIN-CONTAINING GPI-ANCHORED PROTEIN 2"/>
    <property type="match status" value="1"/>
</dbReference>
<gene>
    <name evidence="3" type="ORF">C4F40_06070</name>
</gene>
<dbReference type="CDD" id="cd00118">
    <property type="entry name" value="LysM"/>
    <property type="match status" value="2"/>
</dbReference>
<feature type="domain" description="LysM" evidence="2">
    <location>
        <begin position="435"/>
        <end position="479"/>
    </location>
</feature>
<feature type="signal peptide" evidence="1">
    <location>
        <begin position="1"/>
        <end position="21"/>
    </location>
</feature>
<feature type="domain" description="LysM" evidence="2">
    <location>
        <begin position="366"/>
        <end position="409"/>
    </location>
</feature>
<organism evidence="3 4">
    <name type="scientific">Sphingobacterium pedocola</name>
    <dbReference type="NCBI Taxonomy" id="2082722"/>
    <lineage>
        <taxon>Bacteria</taxon>
        <taxon>Pseudomonadati</taxon>
        <taxon>Bacteroidota</taxon>
        <taxon>Sphingobacteriia</taxon>
        <taxon>Sphingobacteriales</taxon>
        <taxon>Sphingobacteriaceae</taxon>
        <taxon>Sphingobacterium</taxon>
    </lineage>
</organism>
<dbReference type="CDD" id="cd16894">
    <property type="entry name" value="MltD-like"/>
    <property type="match status" value="1"/>
</dbReference>
<dbReference type="Gene3D" id="1.10.530.10">
    <property type="match status" value="1"/>
</dbReference>
<dbReference type="SUPFAM" id="SSF54106">
    <property type="entry name" value="LysM domain"/>
    <property type="match status" value="2"/>
</dbReference>
<name>A0ABR9T4N4_9SPHI</name>
<sequence>MIKCRVLFSLGLGISCLQVVAQEISLEEHKAGIQNSMIEFIDIRQQQIFSKLDSIREFIDPDTGNGSEDAGILKRLNGSAKIIPLDYNSQVKSFIDKYTSNNYRPYMNKLLGLSNHFFPIYEQVFDEMGLPEEIKYLSVVESSLDPHLVSRSGAVGPWQFMYATAKSYNLDMDNYVDERKDLYISSYAVTQYLKEAHDQFGDWLLALASYNCGRGCVTRAIQRSGIAAPSFWELSPYLPQETQKYIPKYIAMTYVLSNADYYGLVPAETDLDLESKVLMVDKEVDLNHVASAVNIPLERVKKFNPSYKKGIVNGTPEKPKRLLLPVTENTNDSLLYLALNAPSSLPSHIINDLDNSSLAKTDTDEKRYKVKRGESLAGVAKKFNVSIQNLRAWNGLSTKSSVAGRTLIVQKPVDARLAKNVKSATSSTKATASTIVYTVKRGDSLDRIANRHKGATVSKLKADNNLKSSLIKPGMKLKIKKG</sequence>
<evidence type="ECO:0000256" key="1">
    <source>
        <dbReference type="SAM" id="SignalP"/>
    </source>
</evidence>
<dbReference type="EMBL" id="PSKQ01000017">
    <property type="protein sequence ID" value="MBE8720291.1"/>
    <property type="molecule type" value="Genomic_DNA"/>
</dbReference>
<evidence type="ECO:0000313" key="3">
    <source>
        <dbReference type="EMBL" id="MBE8720291.1"/>
    </source>
</evidence>